<name>A0A495A0N4_9BACI</name>
<dbReference type="Gene3D" id="1.10.10.10">
    <property type="entry name" value="Winged helix-like DNA-binding domain superfamily/Winged helix DNA-binding domain"/>
    <property type="match status" value="1"/>
</dbReference>
<dbReference type="Gene3D" id="1.10.10.630">
    <property type="entry name" value="DnaD domain-like"/>
    <property type="match status" value="1"/>
</dbReference>
<evidence type="ECO:0000256" key="1">
    <source>
        <dbReference type="ARBA" id="ARBA00093462"/>
    </source>
</evidence>
<comment type="caution">
    <text evidence="4">The sequence shown here is derived from an EMBL/GenBank/DDBJ whole genome shotgun (WGS) entry which is preliminary data.</text>
</comment>
<sequence length="277" mass="32727">MANVQLENGYTMIANEILEEISKIKLSPTQYRLLFIIWRYTYGFNRRWHNMSLSFLSKATGCDSRQIQRELKRLEDRRVILQKIKSGSYRKITFNKNHDEWIGKTTNGKKANGEKDNRTFGEITNESIGEIDNQEIHKDKSKERDDQFKKSAPLLEYEKAFGNPSIDWKNKLEYWIKSSNFHEPEEIICETINRANMHKPDNPETYINAILKKLHDKGLYTLAAVEDYNYHFDTRLKNKKDGGVPRLKDMFSNQGRNKIVTKKDIREIEVLEEELPF</sequence>
<evidence type="ECO:0000259" key="2">
    <source>
        <dbReference type="Pfam" id="PF04492"/>
    </source>
</evidence>
<dbReference type="InterPro" id="IPR006497">
    <property type="entry name" value="Phage_lambda_VrpO_N"/>
</dbReference>
<dbReference type="InterPro" id="IPR036390">
    <property type="entry name" value="WH_DNA-bd_sf"/>
</dbReference>
<dbReference type="SUPFAM" id="SSF46785">
    <property type="entry name" value="Winged helix' DNA-binding domain"/>
    <property type="match status" value="1"/>
</dbReference>
<accession>A0A495A0N4</accession>
<feature type="domain" description="DnaB/C C-terminal" evidence="3">
    <location>
        <begin position="157"/>
        <end position="228"/>
    </location>
</feature>
<organism evidence="4 5">
    <name type="scientific">Oceanobacillus halophilus</name>
    <dbReference type="NCBI Taxonomy" id="930130"/>
    <lineage>
        <taxon>Bacteria</taxon>
        <taxon>Bacillati</taxon>
        <taxon>Bacillota</taxon>
        <taxon>Bacilli</taxon>
        <taxon>Bacillales</taxon>
        <taxon>Bacillaceae</taxon>
        <taxon>Oceanobacillus</taxon>
    </lineage>
</organism>
<dbReference type="GO" id="GO:0006260">
    <property type="term" value="P:DNA replication"/>
    <property type="evidence" value="ECO:0007669"/>
    <property type="project" value="InterPro"/>
</dbReference>
<dbReference type="NCBIfam" id="TIGR01610">
    <property type="entry name" value="phage_O_Nterm"/>
    <property type="match status" value="1"/>
</dbReference>
<dbReference type="OrthoDB" id="1821976at2"/>
<keyword evidence="5" id="KW-1185">Reference proteome</keyword>
<dbReference type="InterPro" id="IPR006343">
    <property type="entry name" value="DnaB/C_C"/>
</dbReference>
<gene>
    <name evidence="4" type="ORF">D8M06_13080</name>
</gene>
<evidence type="ECO:0008006" key="6">
    <source>
        <dbReference type="Google" id="ProtNLM"/>
    </source>
</evidence>
<dbReference type="InterPro" id="IPR034829">
    <property type="entry name" value="DnaD-like_sf"/>
</dbReference>
<dbReference type="Proteomes" id="UP000269301">
    <property type="component" value="Unassembled WGS sequence"/>
</dbReference>
<evidence type="ECO:0000259" key="3">
    <source>
        <dbReference type="Pfam" id="PF07261"/>
    </source>
</evidence>
<protein>
    <recommendedName>
        <fullName evidence="6">Bacteriophage lambda Replication protein O N-terminal domain-containing protein</fullName>
    </recommendedName>
</protein>
<dbReference type="RefSeq" id="WP_121204853.1">
    <property type="nucleotide sequence ID" value="NZ_RBZP01000011.1"/>
</dbReference>
<dbReference type="EMBL" id="RBZP01000011">
    <property type="protein sequence ID" value="RKQ32308.1"/>
    <property type="molecule type" value="Genomic_DNA"/>
</dbReference>
<evidence type="ECO:0000313" key="4">
    <source>
        <dbReference type="EMBL" id="RKQ32308.1"/>
    </source>
</evidence>
<feature type="domain" description="Bacteriophage lambda Replication protein O N-terminal" evidence="2">
    <location>
        <begin position="4"/>
        <end position="101"/>
    </location>
</feature>
<dbReference type="Pfam" id="PF04492">
    <property type="entry name" value="Phage_rep_O"/>
    <property type="match status" value="1"/>
</dbReference>
<proteinExistence type="inferred from homology"/>
<reference evidence="4 5" key="1">
    <citation type="journal article" date="2016" name="Int. J. Syst. Evol. Microbiol.">
        <title>Oceanobacillus halophilus sp. nov., a novel moderately halophilic bacterium from a hypersaline lake.</title>
        <authorList>
            <person name="Amoozegar M.A."/>
            <person name="Bagheri M."/>
            <person name="Makhdoumi A."/>
            <person name="Nikou M.M."/>
            <person name="Fazeli S.A.S."/>
            <person name="Schumann P."/>
            <person name="Sproer C."/>
            <person name="Sanchez-Porro C."/>
            <person name="Ventosa A."/>
        </authorList>
    </citation>
    <scope>NUCLEOTIDE SEQUENCE [LARGE SCALE GENOMIC DNA]</scope>
    <source>
        <strain evidence="4 5">DSM 23996</strain>
    </source>
</reference>
<dbReference type="AlphaFoldDB" id="A0A495A0N4"/>
<comment type="similarity">
    <text evidence="1">Belongs to the DnaB/DnaD family.</text>
</comment>
<dbReference type="Pfam" id="PF07261">
    <property type="entry name" value="DnaB_2"/>
    <property type="match status" value="1"/>
</dbReference>
<evidence type="ECO:0000313" key="5">
    <source>
        <dbReference type="Proteomes" id="UP000269301"/>
    </source>
</evidence>
<dbReference type="InterPro" id="IPR036388">
    <property type="entry name" value="WH-like_DNA-bd_sf"/>
</dbReference>